<keyword evidence="3" id="KW-0687">Ribonucleoprotein</keyword>
<dbReference type="GO" id="GO:0006412">
    <property type="term" value="P:translation"/>
    <property type="evidence" value="ECO:0007669"/>
    <property type="project" value="InterPro"/>
</dbReference>
<evidence type="ECO:0000256" key="5">
    <source>
        <dbReference type="ARBA" id="ARBA00035413"/>
    </source>
</evidence>
<protein>
    <recommendedName>
        <fullName evidence="4">Large ribosomal subunit protein bL17m</fullName>
    </recommendedName>
    <alternativeName>
        <fullName evidence="5">39S ribosomal protein L17, mitochondrial</fullName>
    </alternativeName>
</protein>
<reference evidence="6" key="1">
    <citation type="journal article" date="2014" name="PLoS ONE">
        <title>Transcriptome-Based Identification of ABC Transporters in the Western Tarnished Plant Bug Lygus hesperus.</title>
        <authorList>
            <person name="Hull J.J."/>
            <person name="Chaney K."/>
            <person name="Geib S.M."/>
            <person name="Fabrick J.A."/>
            <person name="Brent C.S."/>
            <person name="Walsh D."/>
            <person name="Lavine L.C."/>
        </authorList>
    </citation>
    <scope>NUCLEOTIDE SEQUENCE</scope>
</reference>
<reference evidence="6" key="2">
    <citation type="submission" date="2014-07" db="EMBL/GenBank/DDBJ databases">
        <authorList>
            <person name="Hull J."/>
        </authorList>
    </citation>
    <scope>NUCLEOTIDE SEQUENCE</scope>
</reference>
<dbReference type="Gene3D" id="3.90.1030.10">
    <property type="entry name" value="Ribosomal protein L17"/>
    <property type="match status" value="1"/>
</dbReference>
<gene>
    <name evidence="6" type="primary">rplQ_3</name>
    <name evidence="6" type="ORF">CM83_2074</name>
</gene>
<evidence type="ECO:0000256" key="3">
    <source>
        <dbReference type="ARBA" id="ARBA00023274"/>
    </source>
</evidence>
<comment type="similarity">
    <text evidence="1">Belongs to the bacterial ribosomal protein bL17 family.</text>
</comment>
<dbReference type="GO" id="GO:0003735">
    <property type="term" value="F:structural constituent of ribosome"/>
    <property type="evidence" value="ECO:0007669"/>
    <property type="project" value="InterPro"/>
</dbReference>
<accession>A0A0A9X650</accession>
<sequence length="140" mass="16514">MLPKFRARTPFHRQSIARRMVTEMIRKDYAIVGGARAPSLRILADQVVELAKSGDTDSRQQLAYFVHDPLMVDKAFDEYPRRFRDIHDKYAMMTKLKTHRRADNTAMYFVEYKNRDMSDNHKGEDYSVGPDRFFLPPRIV</sequence>
<dbReference type="EMBL" id="GBHO01027412">
    <property type="protein sequence ID" value="JAG16192.1"/>
    <property type="molecule type" value="Transcribed_RNA"/>
</dbReference>
<dbReference type="AlphaFoldDB" id="A0A0A9X650"/>
<keyword evidence="2 6" id="KW-0689">Ribosomal protein</keyword>
<dbReference type="InterPro" id="IPR036373">
    <property type="entry name" value="Ribosomal_bL17_sf"/>
</dbReference>
<evidence type="ECO:0000256" key="4">
    <source>
        <dbReference type="ARBA" id="ARBA00035290"/>
    </source>
</evidence>
<organism evidence="6">
    <name type="scientific">Lygus hesperus</name>
    <name type="common">Western plant bug</name>
    <dbReference type="NCBI Taxonomy" id="30085"/>
    <lineage>
        <taxon>Eukaryota</taxon>
        <taxon>Metazoa</taxon>
        <taxon>Ecdysozoa</taxon>
        <taxon>Arthropoda</taxon>
        <taxon>Hexapoda</taxon>
        <taxon>Insecta</taxon>
        <taxon>Pterygota</taxon>
        <taxon>Neoptera</taxon>
        <taxon>Paraneoptera</taxon>
        <taxon>Hemiptera</taxon>
        <taxon>Heteroptera</taxon>
        <taxon>Panheteroptera</taxon>
        <taxon>Cimicomorpha</taxon>
        <taxon>Miridae</taxon>
        <taxon>Mirini</taxon>
        <taxon>Lygus</taxon>
    </lineage>
</organism>
<dbReference type="GO" id="GO:0015934">
    <property type="term" value="C:large ribosomal subunit"/>
    <property type="evidence" value="ECO:0007669"/>
    <property type="project" value="TreeGrafter"/>
</dbReference>
<dbReference type="SUPFAM" id="SSF64263">
    <property type="entry name" value="Prokaryotic ribosomal protein L17"/>
    <property type="match status" value="1"/>
</dbReference>
<name>A0A0A9X650_LYGHE</name>
<evidence type="ECO:0000256" key="1">
    <source>
        <dbReference type="ARBA" id="ARBA00008777"/>
    </source>
</evidence>
<evidence type="ECO:0000313" key="6">
    <source>
        <dbReference type="EMBL" id="JAG16192.1"/>
    </source>
</evidence>
<proteinExistence type="inferred from homology"/>
<dbReference type="PANTHER" id="PTHR14413:SF16">
    <property type="entry name" value="LARGE RIBOSOMAL SUBUNIT PROTEIN BL17M"/>
    <property type="match status" value="1"/>
</dbReference>
<dbReference type="InterPro" id="IPR000456">
    <property type="entry name" value="Ribosomal_bL17"/>
</dbReference>
<dbReference type="Pfam" id="PF01196">
    <property type="entry name" value="Ribosomal_L17"/>
    <property type="match status" value="1"/>
</dbReference>
<dbReference type="PANTHER" id="PTHR14413">
    <property type="entry name" value="RIBOSOMAL PROTEIN L17"/>
    <property type="match status" value="1"/>
</dbReference>
<evidence type="ECO:0000256" key="2">
    <source>
        <dbReference type="ARBA" id="ARBA00022980"/>
    </source>
</evidence>